<evidence type="ECO:0000259" key="3">
    <source>
        <dbReference type="SMART" id="SM00306"/>
    </source>
</evidence>
<proteinExistence type="predicted"/>
<dbReference type="PANTHER" id="PTHR32305:SF17">
    <property type="entry name" value="TRNA NUCLEASE WAPA"/>
    <property type="match status" value="1"/>
</dbReference>
<dbReference type="InterPro" id="IPR022385">
    <property type="entry name" value="Rhs_assc_core"/>
</dbReference>
<feature type="compositionally biased region" description="Acidic residues" evidence="2">
    <location>
        <begin position="176"/>
        <end position="189"/>
    </location>
</feature>
<dbReference type="Proteomes" id="UP000598217">
    <property type="component" value="Unassembled WGS sequence"/>
</dbReference>
<dbReference type="PANTHER" id="PTHR32305">
    <property type="match status" value="1"/>
</dbReference>
<feature type="compositionally biased region" description="Pro residues" evidence="2">
    <location>
        <begin position="223"/>
        <end position="233"/>
    </location>
</feature>
<dbReference type="SUPFAM" id="SSF51294">
    <property type="entry name" value="Hedgehog/intein (Hint) domain"/>
    <property type="match status" value="2"/>
</dbReference>
<dbReference type="SMART" id="SM00306">
    <property type="entry name" value="HintN"/>
    <property type="match status" value="1"/>
</dbReference>
<evidence type="ECO:0000313" key="4">
    <source>
        <dbReference type="EMBL" id="MBE1458719.1"/>
    </source>
</evidence>
<dbReference type="NCBIfam" id="TIGR01643">
    <property type="entry name" value="YD_repeat_2x"/>
    <property type="match status" value="3"/>
</dbReference>
<keyword evidence="5" id="KW-1185">Reference proteome</keyword>
<dbReference type="Gene3D" id="2.180.10.10">
    <property type="entry name" value="RHS repeat-associated core"/>
    <property type="match status" value="2"/>
</dbReference>
<dbReference type="InterPro" id="IPR050708">
    <property type="entry name" value="T6SS_VgrG/RHS"/>
</dbReference>
<dbReference type="CDD" id="cd00081">
    <property type="entry name" value="Hint"/>
    <property type="match status" value="1"/>
</dbReference>
<feature type="domain" description="Hint" evidence="3">
    <location>
        <begin position="2111"/>
        <end position="2236"/>
    </location>
</feature>
<dbReference type="Pfam" id="PF25023">
    <property type="entry name" value="TEN_YD-shell"/>
    <property type="match status" value="2"/>
</dbReference>
<feature type="compositionally biased region" description="Gly residues" evidence="2">
    <location>
        <begin position="1978"/>
        <end position="1987"/>
    </location>
</feature>
<dbReference type="Pfam" id="PF07591">
    <property type="entry name" value="PT-HINT"/>
    <property type="match status" value="1"/>
</dbReference>
<name>A0ABR9HI61_9ACTN</name>
<dbReference type="EMBL" id="JADBDY010000001">
    <property type="protein sequence ID" value="MBE1458719.1"/>
    <property type="molecule type" value="Genomic_DNA"/>
</dbReference>
<comment type="caution">
    <text evidence="4">The sequence shown here is derived from an EMBL/GenBank/DDBJ whole genome shotgun (WGS) entry which is preliminary data.</text>
</comment>
<feature type="compositionally biased region" description="Low complexity" evidence="2">
    <location>
        <begin position="160"/>
        <end position="175"/>
    </location>
</feature>
<feature type="compositionally biased region" description="Acidic residues" evidence="2">
    <location>
        <begin position="2181"/>
        <end position="2192"/>
    </location>
</feature>
<feature type="region of interest" description="Disordered" evidence="2">
    <location>
        <begin position="141"/>
        <end position="235"/>
    </location>
</feature>
<feature type="region of interest" description="Disordered" evidence="2">
    <location>
        <begin position="1978"/>
        <end position="2002"/>
    </location>
</feature>
<accession>A0ABR9HI61</accession>
<reference evidence="4 5" key="1">
    <citation type="submission" date="2020-10" db="EMBL/GenBank/DDBJ databases">
        <title>Sequencing the genomes of 1000 actinobacteria strains.</title>
        <authorList>
            <person name="Klenk H.-P."/>
        </authorList>
    </citation>
    <scope>NUCLEOTIDE SEQUENCE [LARGE SCALE GENOMIC DNA]</scope>
    <source>
        <strain evidence="4 5">DSM 45157</strain>
    </source>
</reference>
<sequence>MTPRSDTPEPAPSTRPGPIRRAIVYPVALVVFAGLLNTLPASATAYNPRPEVAEQPSVEGSEAVAEALSEDDAVAEAAMTAPASVAWPEATSVDVDLEQDRVRTLSAQEDPLVTVGAVSGEEFEDWEVPEHWQEVLEEEAARDLEEKAAEEAEAAEEQAAEQQSEEPGSADGEAAPAEDPDATAPEEEADRGGNGAAAERERHSDPATAEESAAEEESRTPAAPAPVEVPEPEPVASAQVEVLDRDRAEQAGVNGLLLRVSRTDDSASVAPVELGVDYSGFAEAFGGDYASRLTMVELDECVLDESCADEDTAAHDSAVLLDNDTGENHITARVSAAPQGSLVALAAAPAGGNGDYGATQLSAASSWNVNNQSGDFSWSYAFATPPAPSDLNPAVGLGYSSGGVDGRIATSNNQTSWIGDGFAYAPGAIERRYSACVDSGHETGDLCWNTDNVTLSMTGHSGALVKDDDGSYRLSNDDGTRVERLTGADNGAHDGEYWKVTTPDGTQYFFGRNRLPGWSSGDPETESAQTLPVYAPESGQPCYDSDFADSWCQQANKWNLDYVVDVHGNVMTFYYDAETNHYGRNLTKTATPYVRAANVKRIEYGLRSDDVYATAPARVLFSDSERCLVTDSFDCAADKRTSGNAEHWPDVPLDQDCKSGESCAGRHSPTFWSTKKLDAITTQVRDGDSYTDVDTWKLEHSFPESGDGTGPTLWLDSIEHVGKVGGTESLPKISFAGTQMPNRVDSPSDDIAPMLRWRITSIYTESGGQFDINYSQPECEPGKTPEPHENTKRCYPVLWTPEGGVELTDWFHKYVVTEVNEVDLVSDQPTLTTSYDYVGDPAWRYTEADGMVKDKYRTWADWRGYDRVIVRTGHEDEERTETEYLYFQGMHEDRQPSGKRSVAVTDSRGVEHTDHKELNGTVREVIVRDGEGGQDISREITTPWWKQTAKVTHDWGEQTATKIATEQVISLTRLADDSWLEARVDNTVNDDGAVTRVRDHGDVDVDGDEKCVNTTYVNNTDARILNLVSRVETLAVDCADTPNRPEDVITDELVSYDGGDHGDTPTRGLPTRTQKLDSYADGEPVYQTVDQTGFDDFGNTVSETDASGGVTTTDYTFTASGLPASVTETNPVGHTTSTTVDPTRGLPVSETDANGRTMTMAYDPLGRLTGVWLPDRDQATDTPTTKFEYHVRQDAPTSITTHTLQTRTEYTTSHEIFDAFLRPRQTQSPAPGGGRLVTDTFHDTRGQVVREREPYYNEDEATDTLFVVANDADVPRQAVTVYDGAGRVTDNIHVALGEERWRTSTEHHGERTLVTPPDGAVATTSIVDAQGRLSEVRTHHGGTPEGDYDAITYTYAKNDELATVTDPEGNVWEHTYDLRGRLVRTDDPISGTTTMGYNELDQMVSATDARGQTLAYSYDEIGRQVGLHEDSPEGEKRAEWVYDTLAKGHLTSSTRYDDGDAYTSRVVRYDQFYRPTTTEIRIPDSQPMLSGRYRFSTQYNLDGSVRTQTQPAAGGLGQETISYSYNELGMPTQMSSRLSDYVTDTVYNGLGELRQIALDTGPSSSTHATWMTRDYDPATGRVAETTLVPERGLTGSLVHRYYSYDDAGNVLSLRDEPTAEHLQSDVQCFTYDHMRRMTGVWTPDATGEEACAAQPSADALGGAAPYWHEYTYDQLGNRTTEVQHGLPGGDITRTYQHGDATDVAPQALTRVEESGPGGTRLEEYSYDEAGNMTGRTTSSRDQELEWDAEGNLARVTEEDGSETSYTYDADGQRLIREDPASTTLYLPGMELRLDKEDLVKEATRFYSHAGETVAVRQNDGTLSWIHADHHGTGQVAVDARTGEATHRYMSVFGTERGEAAGAWPSERGFVDGTVDSSTGLTQLGARAYDSTLGRFISPDPVMDVTDHQQMHGYIYANNNPVTFTDPDGLFWKTAAFVARLMINAVANYLAKRGVNVYNNPSFQRANNWIDRVLSSGSGSGSRSGSGGSNYQDQKQSKAYREAQAEKAEAKQKLVSAATGLAQLVADELGITAGLECFTTGDLGACGETAVNVALMFVGGLPAKIAAKYGLRWGKAAELGRKISALGGDLIEGVKGLNRANRKLDNVSCPIGNSFVPGTGVVMADGSTKPIEDVDIGEKVLATDPDTGEQSARTVLATIVGSGARSLVQITVDPTSERDAPEGDETVSGEESEGAPGSVTAGDVIVATDGHPFWVPDLGSWVEAIDLAPGMWLQTSSGTWVQVSAVQAWTQTATVHNLTVQGVHTYHVAADSLDVLNHNCGGASDDLLDLADANIGKTNTASEIVSRDGKVGRGVSGPRALSDLTPEVRTAAEATGHHRGCSEIGALCELESQGADLSGTKATTVKVNGGSQEYTYDQHGEMYPKCPSCVNLFNYIDKK</sequence>
<organism evidence="4 5">
    <name type="scientific">Nocardiopsis terrae</name>
    <dbReference type="NCBI Taxonomy" id="372655"/>
    <lineage>
        <taxon>Bacteria</taxon>
        <taxon>Bacillati</taxon>
        <taxon>Actinomycetota</taxon>
        <taxon>Actinomycetes</taxon>
        <taxon>Streptosporangiales</taxon>
        <taxon>Nocardiopsidaceae</taxon>
        <taxon>Nocardiopsis</taxon>
    </lineage>
</organism>
<dbReference type="InterPro" id="IPR030934">
    <property type="entry name" value="Intein_C"/>
</dbReference>
<dbReference type="InterPro" id="IPR036844">
    <property type="entry name" value="Hint_dom_sf"/>
</dbReference>
<evidence type="ECO:0000256" key="2">
    <source>
        <dbReference type="SAM" id="MobiDB-lite"/>
    </source>
</evidence>
<feature type="region of interest" description="Disordered" evidence="2">
    <location>
        <begin position="2170"/>
        <end position="2199"/>
    </location>
</feature>
<protein>
    <submittedName>
        <fullName evidence="4">RHS repeat-associated protein</fullName>
    </submittedName>
</protein>
<dbReference type="NCBIfam" id="TIGR03696">
    <property type="entry name" value="Rhs_assc_core"/>
    <property type="match status" value="1"/>
</dbReference>
<dbReference type="InterPro" id="IPR056823">
    <property type="entry name" value="TEN-like_YD-shell"/>
</dbReference>
<dbReference type="PROSITE" id="PS50818">
    <property type="entry name" value="INTEIN_C_TER"/>
    <property type="match status" value="1"/>
</dbReference>
<evidence type="ECO:0000256" key="1">
    <source>
        <dbReference type="ARBA" id="ARBA00022737"/>
    </source>
</evidence>
<gene>
    <name evidence="4" type="ORF">H4W79_002933</name>
</gene>
<keyword evidence="1" id="KW-0677">Repeat</keyword>
<feature type="compositionally biased region" description="Polar residues" evidence="2">
    <location>
        <begin position="1126"/>
        <end position="1141"/>
    </location>
</feature>
<dbReference type="InterPro" id="IPR006530">
    <property type="entry name" value="YD"/>
</dbReference>
<feature type="compositionally biased region" description="Basic and acidic residues" evidence="2">
    <location>
        <begin position="141"/>
        <end position="150"/>
    </location>
</feature>
<feature type="region of interest" description="Disordered" evidence="2">
    <location>
        <begin position="1126"/>
        <end position="1152"/>
    </location>
</feature>
<dbReference type="Gene3D" id="2.170.16.10">
    <property type="entry name" value="Hedgehog/Intein (Hint) domain"/>
    <property type="match status" value="1"/>
</dbReference>
<dbReference type="InterPro" id="IPR003587">
    <property type="entry name" value="Hint_dom_N"/>
</dbReference>
<evidence type="ECO:0000313" key="5">
    <source>
        <dbReference type="Proteomes" id="UP000598217"/>
    </source>
</evidence>